<evidence type="ECO:0000313" key="1">
    <source>
        <dbReference type="EMBL" id="MBX67748.1"/>
    </source>
</evidence>
<sequence>MNRVSGPYLATESIFNPYPFYKFFSHSKILSFNILR</sequence>
<protein>
    <submittedName>
        <fullName evidence="1">Uncharacterized protein</fullName>
    </submittedName>
</protein>
<reference evidence="1" key="1">
    <citation type="submission" date="2018-02" db="EMBL/GenBank/DDBJ databases">
        <title>Rhizophora mucronata_Transcriptome.</title>
        <authorList>
            <person name="Meera S.P."/>
            <person name="Sreeshan A."/>
            <person name="Augustine A."/>
        </authorList>
    </citation>
    <scope>NUCLEOTIDE SEQUENCE</scope>
    <source>
        <tissue evidence="1">Leaf</tissue>
    </source>
</reference>
<name>A0A2P2QLA5_RHIMU</name>
<organism evidence="1">
    <name type="scientific">Rhizophora mucronata</name>
    <name type="common">Asiatic mangrove</name>
    <dbReference type="NCBI Taxonomy" id="61149"/>
    <lineage>
        <taxon>Eukaryota</taxon>
        <taxon>Viridiplantae</taxon>
        <taxon>Streptophyta</taxon>
        <taxon>Embryophyta</taxon>
        <taxon>Tracheophyta</taxon>
        <taxon>Spermatophyta</taxon>
        <taxon>Magnoliopsida</taxon>
        <taxon>eudicotyledons</taxon>
        <taxon>Gunneridae</taxon>
        <taxon>Pentapetalae</taxon>
        <taxon>rosids</taxon>
        <taxon>fabids</taxon>
        <taxon>Malpighiales</taxon>
        <taxon>Rhizophoraceae</taxon>
        <taxon>Rhizophora</taxon>
    </lineage>
</organism>
<proteinExistence type="predicted"/>
<accession>A0A2P2QLA5</accession>
<dbReference type="EMBL" id="GGEC01087264">
    <property type="protein sequence ID" value="MBX67748.1"/>
    <property type="molecule type" value="Transcribed_RNA"/>
</dbReference>
<dbReference type="AlphaFoldDB" id="A0A2P2QLA5"/>